<name>A0AAT9JX23_SYNEL</name>
<dbReference type="RefSeq" id="WP_228383237.1">
    <property type="nucleotide sequence ID" value="NZ_CP034671.2"/>
</dbReference>
<evidence type="ECO:0000313" key="1">
    <source>
        <dbReference type="EMBL" id="QFZ92092.2"/>
    </source>
</evidence>
<sequence length="59" mass="6756">MSDSLDLDQILQVLSQSPDFGLEACRNFAQFLIKQIPDYDAAHQLMLWCDRKQAAKAEQ</sequence>
<proteinExistence type="predicted"/>
<dbReference type="EMBL" id="CP034671">
    <property type="protein sequence ID" value="QFZ92092.2"/>
    <property type="molecule type" value="Genomic_DNA"/>
</dbReference>
<accession>A0AAT9JX23</accession>
<protein>
    <submittedName>
        <fullName evidence="1">Uncharacterized protein</fullName>
    </submittedName>
</protein>
<dbReference type="AlphaFoldDB" id="A0AAT9JX23"/>
<reference evidence="1" key="1">
    <citation type="submission" date="2024-01" db="EMBL/GenBank/DDBJ databases">
        <title>Synechococcus elongatus PCC 11802, a close yet different native of Synechococcus elongatus PCC 11801.</title>
        <authorList>
            <person name="Jaiswal D."/>
            <person name="Sengupta A."/>
            <person name="Sengupta S."/>
            <person name="Pakrasi H.B."/>
            <person name="Wangikar P."/>
        </authorList>
    </citation>
    <scope>NUCLEOTIDE SEQUENCE</scope>
    <source>
        <strain evidence="1">PCC 11802</strain>
    </source>
</reference>
<gene>
    <name evidence="1" type="ORF">EKO22_06625</name>
</gene>
<organism evidence="1">
    <name type="scientific">Synechococcus elongatus PCC 11802</name>
    <dbReference type="NCBI Taxonomy" id="2283154"/>
    <lineage>
        <taxon>Bacteria</taxon>
        <taxon>Bacillati</taxon>
        <taxon>Cyanobacteriota</taxon>
        <taxon>Cyanophyceae</taxon>
        <taxon>Synechococcales</taxon>
        <taxon>Synechococcaceae</taxon>
        <taxon>Synechococcus</taxon>
    </lineage>
</organism>